<dbReference type="FunFam" id="1.25.40.180:FF:000039">
    <property type="entry name" value="Uncharacterized protein, isoform B"/>
    <property type="match status" value="1"/>
</dbReference>
<accession>A0A8U0WA14</accession>
<feature type="compositionally biased region" description="Basic and acidic residues" evidence="4">
    <location>
        <begin position="15"/>
        <end position="26"/>
    </location>
</feature>
<feature type="domain" description="MIF4G" evidence="5">
    <location>
        <begin position="331"/>
        <end position="553"/>
    </location>
</feature>
<evidence type="ECO:0000313" key="7">
    <source>
        <dbReference type="RefSeq" id="XP_037881920.1"/>
    </source>
</evidence>
<evidence type="ECO:0000313" key="10">
    <source>
        <dbReference type="RefSeq" id="XP_037881923.1"/>
    </source>
</evidence>
<organism evidence="6 7">
    <name type="scientific">Glossina fuscipes</name>
    <dbReference type="NCBI Taxonomy" id="7396"/>
    <lineage>
        <taxon>Eukaryota</taxon>
        <taxon>Metazoa</taxon>
        <taxon>Ecdysozoa</taxon>
        <taxon>Arthropoda</taxon>
        <taxon>Hexapoda</taxon>
        <taxon>Insecta</taxon>
        <taxon>Pterygota</taxon>
        <taxon>Neoptera</taxon>
        <taxon>Endopterygota</taxon>
        <taxon>Diptera</taxon>
        <taxon>Brachycera</taxon>
        <taxon>Muscomorpha</taxon>
        <taxon>Hippoboscoidea</taxon>
        <taxon>Glossinidae</taxon>
        <taxon>Glossina</taxon>
    </lineage>
</organism>
<evidence type="ECO:0000313" key="8">
    <source>
        <dbReference type="RefSeq" id="XP_037881921.1"/>
    </source>
</evidence>
<evidence type="ECO:0000256" key="4">
    <source>
        <dbReference type="SAM" id="MobiDB-lite"/>
    </source>
</evidence>
<sequence>MAEKIEQAEQSLHINHNEGRKVRKSPEYQAQQQPLVVPASITRERSFVRTSNQQNLNKRRSLAFNLQASVNQSGQVRGKPTMDIYRPPSIRSGLMCYYIYLKCKHIHKCILMLDVRNENLNKLNVHAQEFTYPLVASTRSTPTNDIYNNRSSMVFPNNSSASAALQSMQYVAATNAMANRRQAGLSIGSMPISNMNVKHHHRPILVTHSHPMQMNHMSGGMVQQVPLLNSPSGGNVLHQASNTNRVKFAPEPQKMHNKSHLNMMHIVHMNNALNQNYQQQQQLNAMNQYIMANNQQINQNGPIDSHAAMSVTPLQRSKSLSSADALTRGIAGLGLGLGNEITDIGQFTPEVQALVDAALEDPNKLNSRSLMELSSHFIKRAVEGRRYALPISRICLNIIAKEQKETFLEAILNTCRQWYQEREKLLFLIQGMKSPSRARFTAFMAFLTEMFCQLKRRQLQLRTQCEGAPPPLVLLTLLSKCCEDCVKPPVRSLSEIECLFYVLTCIGQDMEMQLPQQLELLLSMIRDAFLNASDSAPAIRRTLLQLIELQASHWQLPGNTVLYYYPSAK</sequence>
<dbReference type="GeneID" id="119632859"/>
<dbReference type="RefSeq" id="XP_037881921.1">
    <property type="nucleotide sequence ID" value="XM_038025993.1"/>
</dbReference>
<dbReference type="GO" id="GO:0008494">
    <property type="term" value="F:translation activator activity"/>
    <property type="evidence" value="ECO:0007669"/>
    <property type="project" value="TreeGrafter"/>
</dbReference>
<evidence type="ECO:0000256" key="3">
    <source>
        <dbReference type="ARBA" id="ARBA00022845"/>
    </source>
</evidence>
<dbReference type="Gene3D" id="1.25.40.180">
    <property type="match status" value="1"/>
</dbReference>
<dbReference type="PANTHER" id="PTHR23254:SF16">
    <property type="entry name" value="CBP80_20-DEPENDENT TRANSLATION INITIATION FACTOR"/>
    <property type="match status" value="1"/>
</dbReference>
<evidence type="ECO:0000259" key="5">
    <source>
        <dbReference type="SMART" id="SM00543"/>
    </source>
</evidence>
<dbReference type="RefSeq" id="XP_037881922.1">
    <property type="nucleotide sequence ID" value="XM_038025994.1"/>
</dbReference>
<dbReference type="AlphaFoldDB" id="A0A8U0WA14"/>
<dbReference type="InterPro" id="IPR051367">
    <property type="entry name" value="mRNA_TranslReg/HistoneTransl"/>
</dbReference>
<name>A0A8U0WA14_9MUSC</name>
<dbReference type="SUPFAM" id="SSF48371">
    <property type="entry name" value="ARM repeat"/>
    <property type="match status" value="1"/>
</dbReference>
<dbReference type="GO" id="GO:0006446">
    <property type="term" value="P:regulation of translational initiation"/>
    <property type="evidence" value="ECO:0007669"/>
    <property type="project" value="TreeGrafter"/>
</dbReference>
<gene>
    <name evidence="7 8 9 10" type="primary">LOC119632859</name>
</gene>
<dbReference type="SMART" id="SM00543">
    <property type="entry name" value="MIF4G"/>
    <property type="match status" value="1"/>
</dbReference>
<dbReference type="PANTHER" id="PTHR23254">
    <property type="entry name" value="EIF4G DOMAIN PROTEIN"/>
    <property type="match status" value="1"/>
</dbReference>
<dbReference type="KEGG" id="gfs:119632859"/>
<evidence type="ECO:0000256" key="2">
    <source>
        <dbReference type="ARBA" id="ARBA00022490"/>
    </source>
</evidence>
<keyword evidence="3" id="KW-0810">Translation regulation</keyword>
<evidence type="ECO:0000313" key="9">
    <source>
        <dbReference type="RefSeq" id="XP_037881922.1"/>
    </source>
</evidence>
<feature type="region of interest" description="Disordered" evidence="4">
    <location>
        <begin position="1"/>
        <end position="30"/>
    </location>
</feature>
<proteinExistence type="predicted"/>
<dbReference type="InterPro" id="IPR003890">
    <property type="entry name" value="MIF4G-like_typ-3"/>
</dbReference>
<evidence type="ECO:0000256" key="1">
    <source>
        <dbReference type="ARBA" id="ARBA00004496"/>
    </source>
</evidence>
<dbReference type="InterPro" id="IPR016024">
    <property type="entry name" value="ARM-type_fold"/>
</dbReference>
<dbReference type="RefSeq" id="XP_037881920.1">
    <property type="nucleotide sequence ID" value="XM_038025992.1"/>
</dbReference>
<dbReference type="Proteomes" id="UP000092443">
    <property type="component" value="Unplaced"/>
</dbReference>
<dbReference type="GO" id="GO:0005829">
    <property type="term" value="C:cytosol"/>
    <property type="evidence" value="ECO:0007669"/>
    <property type="project" value="TreeGrafter"/>
</dbReference>
<keyword evidence="6" id="KW-1185">Reference proteome</keyword>
<evidence type="ECO:0000313" key="6">
    <source>
        <dbReference type="Proteomes" id="UP000092443"/>
    </source>
</evidence>
<comment type="subcellular location">
    <subcellularLocation>
        <location evidence="1">Cytoplasm</location>
    </subcellularLocation>
</comment>
<keyword evidence="2" id="KW-0963">Cytoplasm</keyword>
<protein>
    <submittedName>
        <fullName evidence="7 8">Uncharacterized protein LOC119632859 isoform X1</fullName>
    </submittedName>
</protein>
<dbReference type="GO" id="GO:0003723">
    <property type="term" value="F:RNA binding"/>
    <property type="evidence" value="ECO:0007669"/>
    <property type="project" value="InterPro"/>
</dbReference>
<dbReference type="RefSeq" id="XP_037881923.1">
    <property type="nucleotide sequence ID" value="XM_038025995.1"/>
</dbReference>
<reference evidence="7 8" key="1">
    <citation type="submission" date="2025-04" db="UniProtKB">
        <authorList>
            <consortium name="RefSeq"/>
        </authorList>
    </citation>
    <scope>IDENTIFICATION</scope>
    <source>
        <tissue evidence="7 8">Whole body pupa</tissue>
    </source>
</reference>
<dbReference type="Pfam" id="PF02854">
    <property type="entry name" value="MIF4G"/>
    <property type="match status" value="1"/>
</dbReference>